<protein>
    <submittedName>
        <fullName evidence="16">TonB-dependent Receptor Plug Domain</fullName>
    </submittedName>
</protein>
<evidence type="ECO:0000256" key="4">
    <source>
        <dbReference type="ARBA" id="ARBA00022692"/>
    </source>
</evidence>
<evidence type="ECO:0000256" key="6">
    <source>
        <dbReference type="ARBA" id="ARBA00023077"/>
    </source>
</evidence>
<evidence type="ECO:0000313" key="16">
    <source>
        <dbReference type="EMBL" id="SDF70821.1"/>
    </source>
</evidence>
<evidence type="ECO:0000256" key="10">
    <source>
        <dbReference type="PROSITE-ProRule" id="PRU10144"/>
    </source>
</evidence>
<feature type="domain" description="TonB-dependent receptor plug" evidence="15">
    <location>
        <begin position="91"/>
        <end position="196"/>
    </location>
</feature>
<keyword evidence="7 9" id="KW-0472">Membrane</keyword>
<evidence type="ECO:0000256" key="5">
    <source>
        <dbReference type="ARBA" id="ARBA00022729"/>
    </source>
</evidence>
<dbReference type="AlphaFoldDB" id="A0A1G7NA77"/>
<keyword evidence="8 9" id="KW-0998">Cell outer membrane</keyword>
<sequence>MRKKMSWAGGSAIAFIAMGMLPGGASAQEAASLPSQDAQVEACKTDPNNPACPRLEEAQSTPEAATVSDEQQSGDAIVVTGTRIRRPNLTSNSPLTSVDAAEIRYQGAVGVENVLNRLPQVTPDSNENGSNGSDGTARVNLRNLGSTRNLVLVNGQRLLPVQANDLNFLPSFLVQRVDVVTGGASAVYGSDAISGVVNFILRDNLNGIRADVQYGLAVHENNNEFIRGIQRQAGFRLSNRNVADGQKLDANIAFGAEMGDGRGNVTAYFGYRDYKPITQGTRDVSSCALNAAGDRGSTVSCGGSSNNEFGLFNPQTGPGRGLLLNNTKDGNKTWVPYGPTFLYNYAPLNYFQRSDVRYTAGAFAKYEVTDYAEVYGSAMFMDDHTFSQVAPSALFQGFTYRVNCDNPLLSAQQYGLLCGAAPGSTATQDLFVGYRPVAGNARPRRDDLRHTDYRFTGGVRGEIAEGLRYDVNALHSVVLFNETYQNDIDPARANRGLQVVNVNGVPTCKSVIDGTDPNCVPLDVFRYNGISDAAFSYIYAPTSTEGVDKETVLNANISADLGTYGIRSPWSSQGVGFVLGIEHRRESLRFTADALAQQKGTLNSQGAFNVTELFTEIEVPILSDVPFAKELVINGGYRLSNYSNLSKAVSTYKGEVSWAPISDIRLRGSYNRAIRAPNISELFGPQIRGNVIAQDGCAGATPTASRDVCRLTGLPDALYGQVSECPTDFCTGLSGGNLALKPETADTYTAGVVLNPGFLKRLTLTVDYFNIKVRDYIGIVAPALTTEQCFENANPFFCALITRDPRNGVIFGDVGAIASNTQNTGSLATSGIDIGFSFAQPLGSLGALNLDAQGTWLNELRTEPLPGLESYDCKGKNGQTCGQPTPEWKHQARLTWSDAEQVGSISLNWRYIGGTTLDSTEPVFNSRIKAYSYFDLAATAKVQDGIVFRAGVNNLFDKDPPILALSALGGFNNGNTYPGVYDAVGRTVFVGLTAEF</sequence>
<feature type="region of interest" description="Disordered" evidence="12">
    <location>
        <begin position="117"/>
        <end position="137"/>
    </location>
</feature>
<dbReference type="RefSeq" id="WP_235904067.1">
    <property type="nucleotide sequence ID" value="NZ_FNBI01000005.1"/>
</dbReference>
<dbReference type="Pfam" id="PF07715">
    <property type="entry name" value="Plug"/>
    <property type="match status" value="1"/>
</dbReference>
<evidence type="ECO:0000256" key="2">
    <source>
        <dbReference type="ARBA" id="ARBA00022448"/>
    </source>
</evidence>
<name>A0A1G7NA77_9SPHN</name>
<evidence type="ECO:0000256" key="9">
    <source>
        <dbReference type="PROSITE-ProRule" id="PRU01360"/>
    </source>
</evidence>
<dbReference type="Pfam" id="PF00593">
    <property type="entry name" value="TonB_dep_Rec_b-barrel"/>
    <property type="match status" value="1"/>
</dbReference>
<evidence type="ECO:0000259" key="14">
    <source>
        <dbReference type="Pfam" id="PF00593"/>
    </source>
</evidence>
<comment type="subcellular location">
    <subcellularLocation>
        <location evidence="1 9">Cell outer membrane</location>
        <topology evidence="1 9">Multi-pass membrane protein</topology>
    </subcellularLocation>
</comment>
<dbReference type="PANTHER" id="PTHR47234">
    <property type="match status" value="1"/>
</dbReference>
<dbReference type="Proteomes" id="UP000323502">
    <property type="component" value="Unassembled WGS sequence"/>
</dbReference>
<keyword evidence="17" id="KW-1185">Reference proteome</keyword>
<evidence type="ECO:0000256" key="8">
    <source>
        <dbReference type="ARBA" id="ARBA00023237"/>
    </source>
</evidence>
<dbReference type="PANTHER" id="PTHR47234:SF2">
    <property type="entry name" value="TONB-DEPENDENT RECEPTOR"/>
    <property type="match status" value="1"/>
</dbReference>
<keyword evidence="3 9" id="KW-1134">Transmembrane beta strand</keyword>
<keyword evidence="4 9" id="KW-0812">Transmembrane</keyword>
<dbReference type="Gene3D" id="2.170.130.10">
    <property type="entry name" value="TonB-dependent receptor, plug domain"/>
    <property type="match status" value="1"/>
</dbReference>
<dbReference type="InterPro" id="IPR036942">
    <property type="entry name" value="Beta-barrel_TonB_sf"/>
</dbReference>
<reference evidence="16 17" key="1">
    <citation type="submission" date="2016-10" db="EMBL/GenBank/DDBJ databases">
        <authorList>
            <person name="Varghese N."/>
            <person name="Submissions S."/>
        </authorList>
    </citation>
    <scope>NUCLEOTIDE SEQUENCE [LARGE SCALE GENOMIC DNA]</scope>
    <source>
        <strain evidence="16 17">S7-754</strain>
    </source>
</reference>
<keyword evidence="5 13" id="KW-0732">Signal</keyword>
<feature type="domain" description="TonB-dependent receptor-like beta-barrel" evidence="14">
    <location>
        <begin position="439"/>
        <end position="955"/>
    </location>
</feature>
<evidence type="ECO:0000256" key="1">
    <source>
        <dbReference type="ARBA" id="ARBA00004571"/>
    </source>
</evidence>
<keyword evidence="16" id="KW-0675">Receptor</keyword>
<feature type="compositionally biased region" description="Polar residues" evidence="12">
    <location>
        <begin position="122"/>
        <end position="134"/>
    </location>
</feature>
<organism evidence="16 17">
    <name type="scientific">Sphingomonas carotinifaciens</name>
    <dbReference type="NCBI Taxonomy" id="1166323"/>
    <lineage>
        <taxon>Bacteria</taxon>
        <taxon>Pseudomonadati</taxon>
        <taxon>Pseudomonadota</taxon>
        <taxon>Alphaproteobacteria</taxon>
        <taxon>Sphingomonadales</taxon>
        <taxon>Sphingomonadaceae</taxon>
        <taxon>Sphingomonas</taxon>
    </lineage>
</organism>
<dbReference type="Gene3D" id="2.40.170.20">
    <property type="entry name" value="TonB-dependent receptor, beta-barrel domain"/>
    <property type="match status" value="1"/>
</dbReference>
<dbReference type="GO" id="GO:0009279">
    <property type="term" value="C:cell outer membrane"/>
    <property type="evidence" value="ECO:0007669"/>
    <property type="project" value="UniProtKB-SubCell"/>
</dbReference>
<dbReference type="InterPro" id="IPR010917">
    <property type="entry name" value="TonB_rcpt_CS"/>
</dbReference>
<evidence type="ECO:0000259" key="15">
    <source>
        <dbReference type="Pfam" id="PF07715"/>
    </source>
</evidence>
<dbReference type="PROSITE" id="PS01156">
    <property type="entry name" value="TONB_DEPENDENT_REC_2"/>
    <property type="match status" value="1"/>
</dbReference>
<keyword evidence="6 11" id="KW-0798">TonB box</keyword>
<feature type="chain" id="PRO_5009242064" evidence="13">
    <location>
        <begin position="28"/>
        <end position="996"/>
    </location>
</feature>
<dbReference type="InterPro" id="IPR000531">
    <property type="entry name" value="Beta-barrel_TonB"/>
</dbReference>
<dbReference type="PROSITE" id="PS52016">
    <property type="entry name" value="TONB_DEPENDENT_REC_3"/>
    <property type="match status" value="1"/>
</dbReference>
<comment type="similarity">
    <text evidence="9 11">Belongs to the TonB-dependent receptor family.</text>
</comment>
<dbReference type="InterPro" id="IPR012910">
    <property type="entry name" value="Plug_dom"/>
</dbReference>
<dbReference type="SUPFAM" id="SSF56935">
    <property type="entry name" value="Porins"/>
    <property type="match status" value="1"/>
</dbReference>
<evidence type="ECO:0000256" key="13">
    <source>
        <dbReference type="SAM" id="SignalP"/>
    </source>
</evidence>
<accession>A0A1G7NA77</accession>
<dbReference type="InterPro" id="IPR039426">
    <property type="entry name" value="TonB-dep_rcpt-like"/>
</dbReference>
<evidence type="ECO:0000256" key="11">
    <source>
        <dbReference type="RuleBase" id="RU003357"/>
    </source>
</evidence>
<dbReference type="EMBL" id="FNBI01000005">
    <property type="protein sequence ID" value="SDF70821.1"/>
    <property type="molecule type" value="Genomic_DNA"/>
</dbReference>
<keyword evidence="2 9" id="KW-0813">Transport</keyword>
<dbReference type="InterPro" id="IPR037066">
    <property type="entry name" value="Plug_dom_sf"/>
</dbReference>
<feature type="signal peptide" evidence="13">
    <location>
        <begin position="1"/>
        <end position="27"/>
    </location>
</feature>
<gene>
    <name evidence="16" type="ORF">SAMN05216557_10589</name>
</gene>
<evidence type="ECO:0000256" key="7">
    <source>
        <dbReference type="ARBA" id="ARBA00023136"/>
    </source>
</evidence>
<evidence type="ECO:0000256" key="12">
    <source>
        <dbReference type="SAM" id="MobiDB-lite"/>
    </source>
</evidence>
<proteinExistence type="inferred from homology"/>
<feature type="short sequence motif" description="TonB C-terminal box" evidence="10">
    <location>
        <begin position="979"/>
        <end position="996"/>
    </location>
</feature>
<evidence type="ECO:0000256" key="3">
    <source>
        <dbReference type="ARBA" id="ARBA00022452"/>
    </source>
</evidence>
<evidence type="ECO:0000313" key="17">
    <source>
        <dbReference type="Proteomes" id="UP000323502"/>
    </source>
</evidence>